<evidence type="ECO:0000313" key="12">
    <source>
        <dbReference type="EMBL" id="KAJ2893500.1"/>
    </source>
</evidence>
<keyword evidence="4" id="KW-0067">ATP-binding</keyword>
<dbReference type="Pfam" id="PF00488">
    <property type="entry name" value="MutS_V"/>
    <property type="match status" value="1"/>
</dbReference>
<dbReference type="AlphaFoldDB" id="A0AAD5WMN1"/>
<dbReference type="InterPro" id="IPR000432">
    <property type="entry name" value="DNA_mismatch_repair_MutS_C"/>
</dbReference>
<accession>A0AAD5WMN1</accession>
<dbReference type="Gene3D" id="3.30.420.110">
    <property type="entry name" value="MutS, connector domain"/>
    <property type="match status" value="1"/>
</dbReference>
<proteinExistence type="inferred from homology"/>
<dbReference type="GO" id="GO:0007131">
    <property type="term" value="P:reciprocal meiotic recombination"/>
    <property type="evidence" value="ECO:0007669"/>
    <property type="project" value="TreeGrafter"/>
</dbReference>
<dbReference type="PROSITE" id="PS00486">
    <property type="entry name" value="DNA_MISMATCH_REPAIR_2"/>
    <property type="match status" value="1"/>
</dbReference>
<dbReference type="GO" id="GO:0006298">
    <property type="term" value="P:mismatch repair"/>
    <property type="evidence" value="ECO:0007669"/>
    <property type="project" value="InterPro"/>
</dbReference>
<dbReference type="Pfam" id="PF05188">
    <property type="entry name" value="MutS_II"/>
    <property type="match status" value="1"/>
</dbReference>
<evidence type="ECO:0000256" key="3">
    <source>
        <dbReference type="ARBA" id="ARBA00022741"/>
    </source>
</evidence>
<dbReference type="SMART" id="SM00533">
    <property type="entry name" value="MUTSd"/>
    <property type="match status" value="1"/>
</dbReference>
<dbReference type="GO" id="GO:0030983">
    <property type="term" value="F:mismatched DNA binding"/>
    <property type="evidence" value="ECO:0007669"/>
    <property type="project" value="InterPro"/>
</dbReference>
<dbReference type="Pfam" id="PF05190">
    <property type="entry name" value="MutS_IV"/>
    <property type="match status" value="1"/>
</dbReference>
<evidence type="ECO:0000256" key="10">
    <source>
        <dbReference type="SAM" id="MobiDB-lite"/>
    </source>
</evidence>
<name>A0AAD5WMN1_9PEZI</name>
<comment type="similarity">
    <text evidence="1">Belongs to the DNA mismatch repair MutS family. MSH3 subfamily.</text>
</comment>
<evidence type="ECO:0000256" key="2">
    <source>
        <dbReference type="ARBA" id="ARBA00022151"/>
    </source>
</evidence>
<sequence length="1010" mass="112033">MPPSEQPPDIRRALRPKTPGAFLPAPTLSQRGSNLGRKSIPPQPAMGNNRSFQSRNTGRLSFPMLAGSNSVATNPKRGYSSLSKTTTATSPRDSSGRSQPSTGARAASRARHTTRPATSLGDSDGFQVICAISEARGSCPEVGMALFNLTTNEVFLTQMGDSQFYTRTMHKLQIYKPEKILMNFNDNVASNKSTLYGIIQSELSETAVISLNRKYYSERTGREYMNQLALKSDLKALNVSTEGKFYSIASFAALMRYLELELNLSILAHSLRIRYQPPEDTMMIDLPAITSLELVQNSHDPKSKLSLLGLLDETKTKMGRRLLTSNILQPSTKRDTVLECRYDAVAELSSKEGMFHEVRKGTYTAGYTPSKSPRQALANKILALQGLAFVDLDKMLTKLVTRQPKCTLNDSEVAINNVLEVKSFVIAVSPLFEALALSRTVLLTVARGMCRPEVVQPLIEIINDIVNDDVIHASKPIDRRNQRTYAVKSGVHGLLDVARKTFKEATEDLHNEVERLKERLSLPNLEVKFEDKRKYYLLLNESDVEEQEFPGELINAVKVRGNWECQTLSMVKLNHRITDSANEVVMLSDEVIQQLLEAIRAQVPALFQICESIAMVDMLAGFAEIVTTRDYTRPELSDCLALKSARHPILDKAGCNMSGKTTYLRMIALLQIMAQVGCFVPADYASLPVMQNLFARVSTDDSIESSLSTFSMEMRDVAFVLRNINEKSLAIIDELGRGTSTRDGLAIAIAISEALIKSGAQVVFATHFQDLTKVLKDQPGVLNLHLRTETRTTEANIPHMSMLYKITTGPLVDELYGIRLARTFGFPDGFIRLAERTARELKRRQDAKKMNSASRKAVERRKLVTMLHEKMKHLEQSDLSQKALWSYMRQMQVEFVTRMERIEEGGPEMGESAETADGDDEASEASGQYSHAGGPYMSGAIPPSTGYIDDDDVYGTSTTNTHSAMGEMIRIKGENERSNDGRAGKGTMYEDGTGKDNAIDIPSDSAMGDK</sequence>
<dbReference type="InterPro" id="IPR036187">
    <property type="entry name" value="DNA_mismatch_repair_MutS_sf"/>
</dbReference>
<dbReference type="Pfam" id="PF05192">
    <property type="entry name" value="MutS_III"/>
    <property type="match status" value="1"/>
</dbReference>
<evidence type="ECO:0000313" key="13">
    <source>
        <dbReference type="Proteomes" id="UP001201980"/>
    </source>
</evidence>
<dbReference type="SUPFAM" id="SSF53150">
    <property type="entry name" value="DNA repair protein MutS, domain II"/>
    <property type="match status" value="1"/>
</dbReference>
<comment type="caution">
    <text evidence="12">The sequence shown here is derived from an EMBL/GenBank/DDBJ whole genome shotgun (WGS) entry which is preliminary data.</text>
</comment>
<dbReference type="InterPro" id="IPR007696">
    <property type="entry name" value="DNA_mismatch_repair_MutS_core"/>
</dbReference>
<dbReference type="Proteomes" id="UP001201980">
    <property type="component" value="Unassembled WGS sequence"/>
</dbReference>
<dbReference type="SUPFAM" id="SSF48334">
    <property type="entry name" value="DNA repair protein MutS, domain III"/>
    <property type="match status" value="1"/>
</dbReference>
<feature type="compositionally biased region" description="Polar residues" evidence="10">
    <location>
        <begin position="80"/>
        <end position="100"/>
    </location>
</feature>
<feature type="compositionally biased region" description="Basic and acidic residues" evidence="10">
    <location>
        <begin position="969"/>
        <end position="983"/>
    </location>
</feature>
<dbReference type="SMART" id="SM00534">
    <property type="entry name" value="MUTSac"/>
    <property type="match status" value="1"/>
</dbReference>
<dbReference type="GO" id="GO:0140664">
    <property type="term" value="F:ATP-dependent DNA damage sensor activity"/>
    <property type="evidence" value="ECO:0007669"/>
    <property type="project" value="InterPro"/>
</dbReference>
<dbReference type="PANTHER" id="PTHR11361">
    <property type="entry name" value="DNA MISMATCH REPAIR PROTEIN MUTS FAMILY MEMBER"/>
    <property type="match status" value="1"/>
</dbReference>
<comment type="subunit">
    <text evidence="7">Heterodimer consisting of MSH2-MSH3 (MutS beta). Forms a ternary complex with MutL alpha (MLH1-PMS1).</text>
</comment>
<dbReference type="InterPro" id="IPR007861">
    <property type="entry name" value="DNA_mismatch_repair_MutS_clamp"/>
</dbReference>
<feature type="region of interest" description="Disordered" evidence="10">
    <location>
        <begin position="1"/>
        <end position="120"/>
    </location>
</feature>
<evidence type="ECO:0000256" key="1">
    <source>
        <dbReference type="ARBA" id="ARBA00007094"/>
    </source>
</evidence>
<evidence type="ECO:0000259" key="11">
    <source>
        <dbReference type="PROSITE" id="PS00486"/>
    </source>
</evidence>
<dbReference type="InterPro" id="IPR045076">
    <property type="entry name" value="MutS"/>
</dbReference>
<dbReference type="Gene3D" id="1.10.1420.10">
    <property type="match status" value="2"/>
</dbReference>
<evidence type="ECO:0000256" key="9">
    <source>
        <dbReference type="ARBA" id="ARBA00073774"/>
    </source>
</evidence>
<evidence type="ECO:0000256" key="4">
    <source>
        <dbReference type="ARBA" id="ARBA00022840"/>
    </source>
</evidence>
<dbReference type="PANTHER" id="PTHR11361:SF21">
    <property type="entry name" value="MUTS PROTEIN HOMOLOG 4"/>
    <property type="match status" value="1"/>
</dbReference>
<dbReference type="EMBL" id="JAKWBI020000596">
    <property type="protein sequence ID" value="KAJ2893500.1"/>
    <property type="molecule type" value="Genomic_DNA"/>
</dbReference>
<evidence type="ECO:0000256" key="7">
    <source>
        <dbReference type="ARBA" id="ARBA00025902"/>
    </source>
</evidence>
<dbReference type="InterPro" id="IPR027417">
    <property type="entry name" value="P-loop_NTPase"/>
</dbReference>
<feature type="region of interest" description="Disordered" evidence="10">
    <location>
        <begin position="906"/>
        <end position="1010"/>
    </location>
</feature>
<evidence type="ECO:0000256" key="5">
    <source>
        <dbReference type="ARBA" id="ARBA00023125"/>
    </source>
</evidence>
<keyword evidence="13" id="KW-1185">Reference proteome</keyword>
<dbReference type="GO" id="GO:0005634">
    <property type="term" value="C:nucleus"/>
    <property type="evidence" value="ECO:0007669"/>
    <property type="project" value="TreeGrafter"/>
</dbReference>
<evidence type="ECO:0000256" key="8">
    <source>
        <dbReference type="ARBA" id="ARBA00029792"/>
    </source>
</evidence>
<feature type="compositionally biased region" description="Acidic residues" evidence="10">
    <location>
        <begin position="914"/>
        <end position="923"/>
    </location>
</feature>
<feature type="domain" description="DNA mismatch repair proteins mutS family" evidence="11">
    <location>
        <begin position="728"/>
        <end position="744"/>
    </location>
</feature>
<gene>
    <name evidence="12" type="ORF">MKZ38_008521</name>
</gene>
<organism evidence="12 13">
    <name type="scientific">Zalerion maritima</name>
    <dbReference type="NCBI Taxonomy" id="339359"/>
    <lineage>
        <taxon>Eukaryota</taxon>
        <taxon>Fungi</taxon>
        <taxon>Dikarya</taxon>
        <taxon>Ascomycota</taxon>
        <taxon>Pezizomycotina</taxon>
        <taxon>Sordariomycetes</taxon>
        <taxon>Lulworthiomycetidae</taxon>
        <taxon>Lulworthiales</taxon>
        <taxon>Lulworthiaceae</taxon>
        <taxon>Zalerion</taxon>
    </lineage>
</organism>
<dbReference type="InterPro" id="IPR036678">
    <property type="entry name" value="MutS_con_dom_sf"/>
</dbReference>
<keyword evidence="5" id="KW-0238">DNA-binding</keyword>
<reference evidence="12" key="1">
    <citation type="submission" date="2022-07" db="EMBL/GenBank/DDBJ databases">
        <title>Draft genome sequence of Zalerion maritima ATCC 34329, a (micro)plastics degrading marine fungus.</title>
        <authorList>
            <person name="Paco A."/>
            <person name="Goncalves M.F.M."/>
            <person name="Rocha-Santos T.A.P."/>
            <person name="Alves A."/>
        </authorList>
    </citation>
    <scope>NUCLEOTIDE SEQUENCE</scope>
    <source>
        <strain evidence="12">ATCC 34329</strain>
    </source>
</reference>
<dbReference type="Gene3D" id="3.40.50.300">
    <property type="entry name" value="P-loop containing nucleotide triphosphate hydrolases"/>
    <property type="match status" value="1"/>
</dbReference>
<dbReference type="SUPFAM" id="SSF52540">
    <property type="entry name" value="P-loop containing nucleoside triphosphate hydrolases"/>
    <property type="match status" value="1"/>
</dbReference>
<evidence type="ECO:0000256" key="6">
    <source>
        <dbReference type="ARBA" id="ARBA00023254"/>
    </source>
</evidence>
<protein>
    <recommendedName>
        <fullName evidence="2 9">DNA mismatch repair protein MSH3</fullName>
    </recommendedName>
    <alternativeName>
        <fullName evidence="2 9">DNA mismatch repair protein MSH3</fullName>
    </alternativeName>
    <alternativeName>
        <fullName evidence="8">MutS protein homolog 3</fullName>
    </alternativeName>
</protein>
<dbReference type="InterPro" id="IPR007860">
    <property type="entry name" value="DNA_mmatch_repair_MutS_con_dom"/>
</dbReference>
<keyword evidence="3" id="KW-0547">Nucleotide-binding</keyword>
<dbReference type="GO" id="GO:0005524">
    <property type="term" value="F:ATP binding"/>
    <property type="evidence" value="ECO:0007669"/>
    <property type="project" value="UniProtKB-KW"/>
</dbReference>
<keyword evidence="6" id="KW-0469">Meiosis</keyword>
<feature type="compositionally biased region" description="Polar residues" evidence="10">
    <location>
        <begin position="46"/>
        <end position="59"/>
    </location>
</feature>
<dbReference type="FunFam" id="3.40.50.300:FF:000870">
    <property type="entry name" value="MutS protein homolog 4"/>
    <property type="match status" value="1"/>
</dbReference>